<gene>
    <name evidence="1" type="ORF">HPBE_LOCUS371</name>
</gene>
<reference evidence="3" key="2">
    <citation type="submission" date="2019-09" db="UniProtKB">
        <authorList>
            <consortium name="WormBaseParasite"/>
        </authorList>
    </citation>
    <scope>IDENTIFICATION</scope>
</reference>
<evidence type="ECO:0000313" key="1">
    <source>
        <dbReference type="EMBL" id="VDO18753.1"/>
    </source>
</evidence>
<evidence type="ECO:0000313" key="3">
    <source>
        <dbReference type="WBParaSite" id="HPBE_0000037001-mRNA-1"/>
    </source>
</evidence>
<protein>
    <submittedName>
        <fullName evidence="3">Reverse transcriptase</fullName>
    </submittedName>
</protein>
<dbReference type="AlphaFoldDB" id="A0A183F2K7"/>
<reference evidence="1 2" key="1">
    <citation type="submission" date="2018-11" db="EMBL/GenBank/DDBJ databases">
        <authorList>
            <consortium name="Pathogen Informatics"/>
        </authorList>
    </citation>
    <scope>NUCLEOTIDE SEQUENCE [LARGE SCALE GENOMIC DNA]</scope>
</reference>
<accession>A0A183F2K7</accession>
<dbReference type="WBParaSite" id="HPBE_0000037001-mRNA-1">
    <property type="protein sequence ID" value="HPBE_0000037001-mRNA-1"/>
    <property type="gene ID" value="HPBE_0000037001"/>
</dbReference>
<proteinExistence type="predicted"/>
<dbReference type="Proteomes" id="UP000050761">
    <property type="component" value="Unassembled WGS sequence"/>
</dbReference>
<keyword evidence="2" id="KW-1185">Reference proteome</keyword>
<name>A0A183F2K7_HELPZ</name>
<accession>A0A3P7UDF8</accession>
<organism evidence="2 3">
    <name type="scientific">Heligmosomoides polygyrus</name>
    <name type="common">Parasitic roundworm</name>
    <dbReference type="NCBI Taxonomy" id="6339"/>
    <lineage>
        <taxon>Eukaryota</taxon>
        <taxon>Metazoa</taxon>
        <taxon>Ecdysozoa</taxon>
        <taxon>Nematoda</taxon>
        <taxon>Chromadorea</taxon>
        <taxon>Rhabditida</taxon>
        <taxon>Rhabditina</taxon>
        <taxon>Rhabditomorpha</taxon>
        <taxon>Strongyloidea</taxon>
        <taxon>Heligmosomidae</taxon>
        <taxon>Heligmosomoides</taxon>
    </lineage>
</organism>
<sequence>MESVVTKNRNLQRMGTKLFVTWYDDAKQAIAISLRGAEKMVSMSFRDCMYWDDKVGVNVIIFDRIRRKLVKRKVILVDCCLEIVKTHRQMCSPVILQGRTVIFNYSYLHLPKVRSSLLPSGKCSLLSKDVINFITADVSASSPSSEPGKVGDIGGIAPPNNISYFRLLFLMKIETRSLLSASAQYICDLTYQSSGRTSLHF</sequence>
<dbReference type="EMBL" id="UZAH01000239">
    <property type="protein sequence ID" value="VDO18753.1"/>
    <property type="molecule type" value="Genomic_DNA"/>
</dbReference>
<evidence type="ECO:0000313" key="2">
    <source>
        <dbReference type="Proteomes" id="UP000050761"/>
    </source>
</evidence>